<evidence type="ECO:0000256" key="1">
    <source>
        <dbReference type="ARBA" id="ARBA00006739"/>
    </source>
</evidence>
<evidence type="ECO:0000313" key="5">
    <source>
        <dbReference type="EMBL" id="UWZ83040.1"/>
    </source>
</evidence>
<evidence type="ECO:0000256" key="2">
    <source>
        <dbReference type="ARBA" id="ARBA00022676"/>
    </source>
</evidence>
<dbReference type="Proteomes" id="UP001059380">
    <property type="component" value="Chromosome"/>
</dbReference>
<dbReference type="GO" id="GO:0035269">
    <property type="term" value="P:protein O-linked glycosylation via mannose"/>
    <property type="evidence" value="ECO:0007669"/>
    <property type="project" value="TreeGrafter"/>
</dbReference>
<dbReference type="GO" id="GO:0004582">
    <property type="term" value="F:dolichyl-phosphate beta-D-mannosyltransferase activity"/>
    <property type="evidence" value="ECO:0007669"/>
    <property type="project" value="InterPro"/>
</dbReference>
<dbReference type="InterPro" id="IPR029044">
    <property type="entry name" value="Nucleotide-diphossugar_trans"/>
</dbReference>
<evidence type="ECO:0000256" key="3">
    <source>
        <dbReference type="ARBA" id="ARBA00022679"/>
    </source>
</evidence>
<dbReference type="Gene3D" id="3.90.550.10">
    <property type="entry name" value="Spore Coat Polysaccharide Biosynthesis Protein SpsA, Chain A"/>
    <property type="match status" value="1"/>
</dbReference>
<accession>A0A9J7BJP0</accession>
<dbReference type="PANTHER" id="PTHR43398:SF1">
    <property type="entry name" value="DOLICHOL-PHOSPHATE MANNOSYLTRANSFERASE SUBUNIT 1"/>
    <property type="match status" value="1"/>
</dbReference>
<dbReference type="SUPFAM" id="SSF53448">
    <property type="entry name" value="Nucleotide-diphospho-sugar transferases"/>
    <property type="match status" value="1"/>
</dbReference>
<keyword evidence="6" id="KW-1185">Reference proteome</keyword>
<organism evidence="5 6">
    <name type="scientific">Occallatibacter riparius</name>
    <dbReference type="NCBI Taxonomy" id="1002689"/>
    <lineage>
        <taxon>Bacteria</taxon>
        <taxon>Pseudomonadati</taxon>
        <taxon>Acidobacteriota</taxon>
        <taxon>Terriglobia</taxon>
        <taxon>Terriglobales</taxon>
        <taxon>Acidobacteriaceae</taxon>
        <taxon>Occallatibacter</taxon>
    </lineage>
</organism>
<dbReference type="GO" id="GO:0006488">
    <property type="term" value="P:dolichol-linked oligosaccharide biosynthetic process"/>
    <property type="evidence" value="ECO:0007669"/>
    <property type="project" value="TreeGrafter"/>
</dbReference>
<dbReference type="RefSeq" id="WP_260792373.1">
    <property type="nucleotide sequence ID" value="NZ_CP093313.1"/>
</dbReference>
<dbReference type="InterPro" id="IPR039528">
    <property type="entry name" value="DPM1-like"/>
</dbReference>
<dbReference type="AlphaFoldDB" id="A0A9J7BJP0"/>
<keyword evidence="2 5" id="KW-0328">Glycosyltransferase</keyword>
<dbReference type="PANTHER" id="PTHR43398">
    <property type="entry name" value="DOLICHOL-PHOSPHATE MANNOSYLTRANSFERASE SUBUNIT 1"/>
    <property type="match status" value="1"/>
</dbReference>
<gene>
    <name evidence="5" type="ORF">MOP44_21015</name>
</gene>
<dbReference type="Pfam" id="PF00535">
    <property type="entry name" value="Glycos_transf_2"/>
    <property type="match status" value="1"/>
</dbReference>
<feature type="domain" description="Glycosyltransferase 2-like" evidence="4">
    <location>
        <begin position="9"/>
        <end position="172"/>
    </location>
</feature>
<comment type="similarity">
    <text evidence="1">Belongs to the glycosyltransferase 2 family.</text>
</comment>
<reference evidence="5" key="1">
    <citation type="submission" date="2021-04" db="EMBL/GenBank/DDBJ databases">
        <title>Phylogenetic analysis of Acidobacteriaceae.</title>
        <authorList>
            <person name="Qiu L."/>
            <person name="Zhang Q."/>
        </authorList>
    </citation>
    <scope>NUCLEOTIDE SEQUENCE</scope>
    <source>
        <strain evidence="5">DSM 25168</strain>
    </source>
</reference>
<dbReference type="GO" id="GO:0016020">
    <property type="term" value="C:membrane"/>
    <property type="evidence" value="ECO:0007669"/>
    <property type="project" value="GOC"/>
</dbReference>
<evidence type="ECO:0000259" key="4">
    <source>
        <dbReference type="Pfam" id="PF00535"/>
    </source>
</evidence>
<dbReference type="InterPro" id="IPR001173">
    <property type="entry name" value="Glyco_trans_2-like"/>
</dbReference>
<sequence length="249" mass="27390">MRLEEKLALVIPTLNEAECLPAMLERVLAVMAALPVAFEILVVDDDSPDATAAVVAAIAEREPRVRLLVRRGERGLAGAILHGWQNTDASLLGVMDADMQHPPEVLRELVNAMEAGADVALASRFAALGAGHRWRNPLRRLATAVSIWMARPLQPAEFRVSDPLSGYFLVRRRCVAGVAFRQTGFKLLLEILTRGRLRSVVEVPFEFGRRGGGRSKAGARVAWDYVLLLCRLYQEKWKAMVGAPESSAE</sequence>
<dbReference type="EC" id="2.4.-.-" evidence="5"/>
<name>A0A9J7BJP0_9BACT</name>
<keyword evidence="3 5" id="KW-0808">Transferase</keyword>
<protein>
    <submittedName>
        <fullName evidence="5">Glycosyltransferase</fullName>
        <ecNumber evidence="5">2.4.-.-</ecNumber>
    </submittedName>
</protein>
<dbReference type="GO" id="GO:0006506">
    <property type="term" value="P:GPI anchor biosynthetic process"/>
    <property type="evidence" value="ECO:0007669"/>
    <property type="project" value="TreeGrafter"/>
</dbReference>
<dbReference type="EMBL" id="CP093313">
    <property type="protein sequence ID" value="UWZ83040.1"/>
    <property type="molecule type" value="Genomic_DNA"/>
</dbReference>
<proteinExistence type="inferred from homology"/>
<dbReference type="KEGG" id="orp:MOP44_21015"/>
<evidence type="ECO:0000313" key="6">
    <source>
        <dbReference type="Proteomes" id="UP001059380"/>
    </source>
</evidence>